<evidence type="ECO:0000256" key="7">
    <source>
        <dbReference type="ARBA" id="ARBA00023180"/>
    </source>
</evidence>
<evidence type="ECO:0000256" key="3">
    <source>
        <dbReference type="ARBA" id="ARBA00022659"/>
    </source>
</evidence>
<evidence type="ECO:0000256" key="2">
    <source>
        <dbReference type="ARBA" id="ARBA00022525"/>
    </source>
</evidence>
<name>A0A093CFY0_9AVES</name>
<evidence type="ECO:0000256" key="8">
    <source>
        <dbReference type="PROSITE-ProRule" id="PRU00302"/>
    </source>
</evidence>
<dbReference type="EMBL" id="KL245939">
    <property type="protein sequence ID" value="KFV14805.1"/>
    <property type="molecule type" value="Genomic_DNA"/>
</dbReference>
<evidence type="ECO:0000256" key="5">
    <source>
        <dbReference type="ARBA" id="ARBA00022737"/>
    </source>
</evidence>
<proteinExistence type="predicted"/>
<keyword evidence="3 8" id="KW-0768">Sushi</keyword>
<dbReference type="InterPro" id="IPR035976">
    <property type="entry name" value="Sushi/SCR/CCP_sf"/>
</dbReference>
<dbReference type="AlphaFoldDB" id="A0A093CFY0"/>
<feature type="disulfide bond" evidence="8">
    <location>
        <begin position="123"/>
        <end position="166"/>
    </location>
</feature>
<dbReference type="Pfam" id="PF00084">
    <property type="entry name" value="Sushi"/>
    <property type="match status" value="3"/>
</dbReference>
<dbReference type="SMART" id="SM00032">
    <property type="entry name" value="CCP"/>
    <property type="match status" value="3"/>
</dbReference>
<keyword evidence="2" id="KW-0964">Secreted</keyword>
<feature type="domain" description="Sushi" evidence="10">
    <location>
        <begin position="61"/>
        <end position="119"/>
    </location>
</feature>
<dbReference type="GO" id="GO:0005576">
    <property type="term" value="C:extracellular region"/>
    <property type="evidence" value="ECO:0007669"/>
    <property type="project" value="UniProtKB-SubCell"/>
</dbReference>
<dbReference type="PANTHER" id="PTHR45656:SF3">
    <property type="entry name" value="CUB AND SUSHI DOMAIN-CONTAINING PROTEIN 1"/>
    <property type="match status" value="1"/>
</dbReference>
<keyword evidence="6 8" id="KW-1015">Disulfide bond</keyword>
<feature type="non-terminal residue" evidence="11">
    <location>
        <position position="175"/>
    </location>
</feature>
<protein>
    <submittedName>
        <fullName evidence="11">Complement receptor type 2</fullName>
    </submittedName>
</protein>
<accession>A0A093CFY0</accession>
<dbReference type="PANTHER" id="PTHR45656">
    <property type="entry name" value="PROTEIN CBR-CLEC-78"/>
    <property type="match status" value="1"/>
</dbReference>
<feature type="domain" description="Sushi" evidence="10">
    <location>
        <begin position="121"/>
        <end position="175"/>
    </location>
</feature>
<evidence type="ECO:0000256" key="6">
    <source>
        <dbReference type="ARBA" id="ARBA00023157"/>
    </source>
</evidence>
<keyword evidence="5" id="KW-0677">Repeat</keyword>
<evidence type="ECO:0000256" key="4">
    <source>
        <dbReference type="ARBA" id="ARBA00022729"/>
    </source>
</evidence>
<dbReference type="SUPFAM" id="SSF57535">
    <property type="entry name" value="Complement control module/SCR domain"/>
    <property type="match status" value="3"/>
</dbReference>
<dbReference type="CDD" id="cd00033">
    <property type="entry name" value="CCP"/>
    <property type="match status" value="3"/>
</dbReference>
<evidence type="ECO:0000256" key="1">
    <source>
        <dbReference type="ARBA" id="ARBA00004613"/>
    </source>
</evidence>
<keyword evidence="11" id="KW-0675">Receptor</keyword>
<gene>
    <name evidence="11" type="ORF">N339_12887</name>
</gene>
<comment type="caution">
    <text evidence="8">Lacks conserved residue(s) required for the propagation of feature annotation.</text>
</comment>
<reference evidence="11 12" key="1">
    <citation type="submission" date="2014-04" db="EMBL/GenBank/DDBJ databases">
        <title>Genome evolution of avian class.</title>
        <authorList>
            <person name="Zhang G."/>
            <person name="Li C."/>
        </authorList>
    </citation>
    <scope>NUCLEOTIDE SEQUENCE [LARGE SCALE GENOMIC DNA]</scope>
    <source>
        <strain evidence="11">BGI_N339</strain>
    </source>
</reference>
<dbReference type="Gene3D" id="2.10.70.10">
    <property type="entry name" value="Complement Module, domain 1"/>
    <property type="match status" value="3"/>
</dbReference>
<comment type="subcellular location">
    <subcellularLocation>
        <location evidence="1">Secreted</location>
    </subcellularLocation>
</comment>
<evidence type="ECO:0000313" key="12">
    <source>
        <dbReference type="Proteomes" id="UP000053149"/>
    </source>
</evidence>
<feature type="domain" description="Sushi" evidence="10">
    <location>
        <begin position="1"/>
        <end position="60"/>
    </location>
</feature>
<feature type="non-terminal residue" evidence="11">
    <location>
        <position position="1"/>
    </location>
</feature>
<dbReference type="PROSITE" id="PS50923">
    <property type="entry name" value="SUSHI"/>
    <property type="match status" value="3"/>
</dbReference>
<feature type="disulfide bond" evidence="8">
    <location>
        <begin position="31"/>
        <end position="58"/>
    </location>
</feature>
<feature type="disulfide bond" evidence="8">
    <location>
        <begin position="90"/>
        <end position="117"/>
    </location>
</feature>
<dbReference type="FunFam" id="2.10.70.10:FF:000003">
    <property type="entry name" value="Versican core protein"/>
    <property type="match status" value="1"/>
</dbReference>
<evidence type="ECO:0000256" key="9">
    <source>
        <dbReference type="SAM" id="MobiDB-lite"/>
    </source>
</evidence>
<organism evidence="11 12">
    <name type="scientific">Pterocles gutturalis</name>
    <name type="common">yellow-throated sandgrouse</name>
    <dbReference type="NCBI Taxonomy" id="240206"/>
    <lineage>
        <taxon>Eukaryota</taxon>
        <taxon>Metazoa</taxon>
        <taxon>Chordata</taxon>
        <taxon>Craniata</taxon>
        <taxon>Vertebrata</taxon>
        <taxon>Euteleostomi</taxon>
        <taxon>Archelosauria</taxon>
        <taxon>Archosauria</taxon>
        <taxon>Dinosauria</taxon>
        <taxon>Saurischia</taxon>
        <taxon>Theropoda</taxon>
        <taxon>Coelurosauria</taxon>
        <taxon>Aves</taxon>
        <taxon>Neognathae</taxon>
        <taxon>Neoaves</taxon>
        <taxon>Columbimorphae</taxon>
        <taxon>Pterocliformes</taxon>
        <taxon>Pteroclidae</taxon>
        <taxon>Pterocles</taxon>
    </lineage>
</organism>
<feature type="region of interest" description="Disordered" evidence="9">
    <location>
        <begin position="1"/>
        <end position="23"/>
    </location>
</feature>
<keyword evidence="12" id="KW-1185">Reference proteome</keyword>
<dbReference type="FunFam" id="2.10.70.10:FF:000014">
    <property type="entry name" value="Membrane cofactor protein"/>
    <property type="match status" value="1"/>
</dbReference>
<evidence type="ECO:0000259" key="10">
    <source>
        <dbReference type="PROSITE" id="PS50923"/>
    </source>
</evidence>
<keyword evidence="7" id="KW-0325">Glycoprotein</keyword>
<feature type="disulfide bond" evidence="8">
    <location>
        <begin position="2"/>
        <end position="45"/>
    </location>
</feature>
<dbReference type="InterPro" id="IPR000436">
    <property type="entry name" value="Sushi_SCR_CCP_dom"/>
</dbReference>
<keyword evidence="4" id="KW-0732">Signal</keyword>
<evidence type="ECO:0000313" key="11">
    <source>
        <dbReference type="EMBL" id="KFV14805.1"/>
    </source>
</evidence>
<dbReference type="InterPro" id="IPR051277">
    <property type="entry name" value="SEZ6_CSMD_C4BPB_Regulators"/>
</dbReference>
<dbReference type="Proteomes" id="UP000053149">
    <property type="component" value="Unassembled WGS sequence"/>
</dbReference>
<sequence length="175" mass="18525">QCPPPPSIANAEHSGQPSDTHLPGSAVQYSCRDGYSLVGNTSITCTAAGTWSRPRPRCEAIGCTRPEIENGGTTGLETVYRLTDIVVFECNFGYALKGSQESQCQFGGTWDPPVPTCEKMLPCPPPPVIAHATHSAELRVNFTTGMSVTYSCQPGFSLLGDPSVSCTASGNWSLP</sequence>